<protein>
    <submittedName>
        <fullName evidence="1">Uncharacterized protein</fullName>
    </submittedName>
</protein>
<accession>A0A250JRT7</accession>
<dbReference type="AlphaFoldDB" id="A0A250JRT7"/>
<organism evidence="1 2">
    <name type="scientific">Corallococcus macrosporus DSM 14697</name>
    <dbReference type="NCBI Taxonomy" id="1189310"/>
    <lineage>
        <taxon>Bacteria</taxon>
        <taxon>Pseudomonadati</taxon>
        <taxon>Myxococcota</taxon>
        <taxon>Myxococcia</taxon>
        <taxon>Myxococcales</taxon>
        <taxon>Cystobacterineae</taxon>
        <taxon>Myxococcaceae</taxon>
        <taxon>Corallococcus</taxon>
    </lineage>
</organism>
<reference evidence="1 2" key="1">
    <citation type="submission" date="2017-06" db="EMBL/GenBank/DDBJ databases">
        <title>Sequencing and comparative analysis of myxobacterial genomes.</title>
        <authorList>
            <person name="Rupp O."/>
            <person name="Goesmann A."/>
            <person name="Sogaard-Andersen L."/>
        </authorList>
    </citation>
    <scope>NUCLEOTIDE SEQUENCE [LARGE SCALE GENOMIC DNA]</scope>
    <source>
        <strain evidence="1 2">DSM 14697</strain>
    </source>
</reference>
<name>A0A250JRT7_9BACT</name>
<gene>
    <name evidence="1" type="ORF">MYMAC_001942</name>
</gene>
<proteinExistence type="predicted"/>
<sequence>MTASIPTGPCPAQDARQDRHSIVRRCWKTLHEGFGTALQTAQAQRAFDEAKLHRACLAAFDGPEALVSYLVSPDVPADEKNGLYTGLVLLVQGRAACEVAWPLLWLGLWPGLDAVYQRRLKYFPGAADELASTLATAFTALVKRLNLDTTQRVAATLVRSTERDVMDAWRRARTEDVRYSRYREREEAVAAEAGLLSPALSEVGLSVRMQVESLAKWLHPLAPMDAKLVLSVLLLDEEQSAVGARLGLAPAVARKRFQRALLRLRREMEAAEDSDGTTA</sequence>
<dbReference type="EMBL" id="CP022203">
    <property type="protein sequence ID" value="ATB46350.1"/>
    <property type="molecule type" value="Genomic_DNA"/>
</dbReference>
<dbReference type="Proteomes" id="UP000217343">
    <property type="component" value="Chromosome"/>
</dbReference>
<dbReference type="KEGG" id="mmas:MYMAC_001942"/>
<evidence type="ECO:0000313" key="2">
    <source>
        <dbReference type="Proteomes" id="UP000217343"/>
    </source>
</evidence>
<keyword evidence="2" id="KW-1185">Reference proteome</keyword>
<evidence type="ECO:0000313" key="1">
    <source>
        <dbReference type="EMBL" id="ATB46350.1"/>
    </source>
</evidence>